<dbReference type="GO" id="GO:0046677">
    <property type="term" value="P:response to antibiotic"/>
    <property type="evidence" value="ECO:0007669"/>
    <property type="project" value="UniProtKB-KW"/>
</dbReference>
<protein>
    <recommendedName>
        <fullName evidence="2">beta-lactamase</fullName>
        <ecNumber evidence="2">3.5.2.6</ecNumber>
    </recommendedName>
</protein>
<proteinExistence type="predicted"/>
<dbReference type="SUPFAM" id="SSF81901">
    <property type="entry name" value="HCP-like"/>
    <property type="match status" value="1"/>
</dbReference>
<reference evidence="6 7" key="1">
    <citation type="submission" date="2009-07" db="EMBL/GenBank/DDBJ databases">
        <authorList>
            <person name="Madupu R."/>
            <person name="Sebastian Y."/>
            <person name="Durkin A.S."/>
            <person name="Torralba M."/>
            <person name="Methe B."/>
            <person name="Sutton G.G."/>
            <person name="Strausberg R.L."/>
            <person name="Nelson K.E."/>
        </authorList>
    </citation>
    <scope>NUCLEOTIDE SEQUENCE [LARGE SCALE GENOMIC DNA]</scope>
    <source>
        <strain evidence="6 7">RM3268</strain>
    </source>
</reference>
<accession>C8PKJ9</accession>
<gene>
    <name evidence="6" type="ORF">CAMGR0001_0221</name>
</gene>
<name>C8PKJ9_9BACT</name>
<dbReference type="EMBL" id="ACYG01000030">
    <property type="protein sequence ID" value="EEV16608.1"/>
    <property type="molecule type" value="Genomic_DNA"/>
</dbReference>
<evidence type="ECO:0000256" key="5">
    <source>
        <dbReference type="SAM" id="SignalP"/>
    </source>
</evidence>
<dbReference type="InterPro" id="IPR011990">
    <property type="entry name" value="TPR-like_helical_dom_sf"/>
</dbReference>
<dbReference type="AlphaFoldDB" id="C8PKJ9"/>
<evidence type="ECO:0000313" key="6">
    <source>
        <dbReference type="EMBL" id="EEV16608.1"/>
    </source>
</evidence>
<keyword evidence="4" id="KW-0046">Antibiotic resistance</keyword>
<feature type="chain" id="PRO_5002990805" description="beta-lactamase" evidence="5">
    <location>
        <begin position="27"/>
        <end position="200"/>
    </location>
</feature>
<evidence type="ECO:0000313" key="7">
    <source>
        <dbReference type="Proteomes" id="UP000005709"/>
    </source>
</evidence>
<keyword evidence="7" id="KW-1185">Reference proteome</keyword>
<dbReference type="SMART" id="SM00671">
    <property type="entry name" value="SEL1"/>
    <property type="match status" value="2"/>
</dbReference>
<feature type="signal peptide" evidence="5">
    <location>
        <begin position="1"/>
        <end position="26"/>
    </location>
</feature>
<dbReference type="GO" id="GO:0008800">
    <property type="term" value="F:beta-lactamase activity"/>
    <property type="evidence" value="ECO:0007669"/>
    <property type="project" value="UniProtKB-EC"/>
</dbReference>
<evidence type="ECO:0000256" key="3">
    <source>
        <dbReference type="ARBA" id="ARBA00023157"/>
    </source>
</evidence>
<comment type="caution">
    <text evidence="6">The sequence shown here is derived from an EMBL/GenBank/DDBJ whole genome shotgun (WGS) entry which is preliminary data.</text>
</comment>
<dbReference type="STRING" id="824.CGRAC_2149"/>
<comment type="catalytic activity">
    <reaction evidence="1">
        <text>a beta-lactam + H2O = a substituted beta-amino acid</text>
        <dbReference type="Rhea" id="RHEA:20401"/>
        <dbReference type="ChEBI" id="CHEBI:15377"/>
        <dbReference type="ChEBI" id="CHEBI:35627"/>
        <dbReference type="ChEBI" id="CHEBI:140347"/>
        <dbReference type="EC" id="3.5.2.6"/>
    </reaction>
</comment>
<dbReference type="Proteomes" id="UP000005709">
    <property type="component" value="Unassembled WGS sequence"/>
</dbReference>
<dbReference type="EC" id="3.5.2.6" evidence="2"/>
<organism evidence="6 7">
    <name type="scientific">Campylobacter gracilis RM3268</name>
    <dbReference type="NCBI Taxonomy" id="553220"/>
    <lineage>
        <taxon>Bacteria</taxon>
        <taxon>Pseudomonadati</taxon>
        <taxon>Campylobacterota</taxon>
        <taxon>Epsilonproteobacteria</taxon>
        <taxon>Campylobacterales</taxon>
        <taxon>Campylobacteraceae</taxon>
        <taxon>Campylobacter</taxon>
    </lineage>
</organism>
<evidence type="ECO:0000256" key="4">
    <source>
        <dbReference type="ARBA" id="ARBA00023251"/>
    </source>
</evidence>
<keyword evidence="3" id="KW-1015">Disulfide bond</keyword>
<evidence type="ECO:0000256" key="2">
    <source>
        <dbReference type="ARBA" id="ARBA00012865"/>
    </source>
</evidence>
<evidence type="ECO:0000256" key="1">
    <source>
        <dbReference type="ARBA" id="ARBA00001526"/>
    </source>
</evidence>
<dbReference type="InterPro" id="IPR006597">
    <property type="entry name" value="Sel1-like"/>
</dbReference>
<keyword evidence="5" id="KW-0732">Signal</keyword>
<dbReference type="eggNOG" id="COG0790">
    <property type="taxonomic scope" value="Bacteria"/>
</dbReference>
<sequence length="200" mass="21272">MIKMALNLTEAGMKKFLFLALFCALAANCDESARVDKISAAGKADKTTSIGETAAQNAHFLKSGEASAGSQSSADAVIQTDGISRADLQSCIVKSDEGSCERVARGLKSGCERKDQLSCFFYADALGRGLGVEKDVVASFELFREQCDAGSSEACYELSVKYLQGIGTSQSFELSGQALDRACKMHNKRACAVLDLLPKN</sequence>
<dbReference type="Gene3D" id="1.25.40.10">
    <property type="entry name" value="Tetratricopeptide repeat domain"/>
    <property type="match status" value="1"/>
</dbReference>